<dbReference type="AlphaFoldDB" id="A0A2T1GNU7"/>
<protein>
    <submittedName>
        <fullName evidence="1">Uncharacterized protein</fullName>
    </submittedName>
</protein>
<dbReference type="RefSeq" id="WP_106299347.1">
    <property type="nucleotide sequence ID" value="NZ_PVWO01000002.1"/>
</dbReference>
<dbReference type="OrthoDB" id="529867at2"/>
<evidence type="ECO:0000313" key="2">
    <source>
        <dbReference type="Proteomes" id="UP000238937"/>
    </source>
</evidence>
<dbReference type="Proteomes" id="UP000238937">
    <property type="component" value="Unassembled WGS sequence"/>
</dbReference>
<name>A0A2T1GNU7_9CYAN</name>
<keyword evidence="2" id="KW-1185">Reference proteome</keyword>
<organism evidence="1 2">
    <name type="scientific">Chamaesiphon polymorphus CCALA 037</name>
    <dbReference type="NCBI Taxonomy" id="2107692"/>
    <lineage>
        <taxon>Bacteria</taxon>
        <taxon>Bacillati</taxon>
        <taxon>Cyanobacteriota</taxon>
        <taxon>Cyanophyceae</taxon>
        <taxon>Gomontiellales</taxon>
        <taxon>Chamaesiphonaceae</taxon>
        <taxon>Chamaesiphon</taxon>
    </lineage>
</organism>
<reference evidence="1 2" key="1">
    <citation type="submission" date="2018-03" db="EMBL/GenBank/DDBJ databases">
        <title>The ancient ancestry and fast evolution of plastids.</title>
        <authorList>
            <person name="Moore K.R."/>
            <person name="Magnabosco C."/>
            <person name="Momper L."/>
            <person name="Gold D.A."/>
            <person name="Bosak T."/>
            <person name="Fournier G.P."/>
        </authorList>
    </citation>
    <scope>NUCLEOTIDE SEQUENCE [LARGE SCALE GENOMIC DNA]</scope>
    <source>
        <strain evidence="1 2">CCALA 037</strain>
    </source>
</reference>
<sequence>MNKYLGFEPSMTLGEAIQNMRASEPEDFATQASADIMQSLEQHDAVHILFDLGTSIQDEIAAHIWMMLATTANISEMHRAVATQEHRSVLAGIGHRQLLGIWCVSLPRIIGIFFKSWRMKRKIAVEELSTLKEQSILVIRQDHGIVL</sequence>
<comment type="caution">
    <text evidence="1">The sequence shown here is derived from an EMBL/GenBank/DDBJ whole genome shotgun (WGS) entry which is preliminary data.</text>
</comment>
<dbReference type="EMBL" id="PVWO01000002">
    <property type="protein sequence ID" value="PSB59601.1"/>
    <property type="molecule type" value="Genomic_DNA"/>
</dbReference>
<evidence type="ECO:0000313" key="1">
    <source>
        <dbReference type="EMBL" id="PSB59601.1"/>
    </source>
</evidence>
<accession>A0A2T1GNU7</accession>
<proteinExistence type="predicted"/>
<gene>
    <name evidence="1" type="ORF">C7B77_00415</name>
</gene>